<dbReference type="STRING" id="5454.A0A163GNP8"/>
<evidence type="ECO:0000256" key="2">
    <source>
        <dbReference type="ARBA" id="ARBA00022692"/>
    </source>
</evidence>
<keyword evidence="2" id="KW-0812">Transmembrane</keyword>
<comment type="subcellular location">
    <subcellularLocation>
        <location evidence="1">Membrane</location>
        <topology evidence="1">Multi-pass membrane protein</topology>
    </subcellularLocation>
</comment>
<dbReference type="AlphaFoldDB" id="A0A163GNP8"/>
<evidence type="ECO:0000313" key="6">
    <source>
        <dbReference type="EMBL" id="KZM24939.1"/>
    </source>
</evidence>
<protein>
    <submittedName>
        <fullName evidence="6">Uncharacterized protein</fullName>
    </submittedName>
</protein>
<proteinExistence type="inferred from homology"/>
<keyword evidence="4" id="KW-0472">Membrane</keyword>
<evidence type="ECO:0000256" key="5">
    <source>
        <dbReference type="ARBA" id="ARBA00038359"/>
    </source>
</evidence>
<name>A0A163GNP8_DIDRA</name>
<dbReference type="PANTHER" id="PTHR33048:SF152">
    <property type="entry name" value="INTEGRAL MEMBRANE PROTEIN"/>
    <property type="match status" value="1"/>
</dbReference>
<evidence type="ECO:0000256" key="4">
    <source>
        <dbReference type="ARBA" id="ARBA00023136"/>
    </source>
</evidence>
<evidence type="ECO:0000256" key="1">
    <source>
        <dbReference type="ARBA" id="ARBA00004141"/>
    </source>
</evidence>
<evidence type="ECO:0000256" key="3">
    <source>
        <dbReference type="ARBA" id="ARBA00022989"/>
    </source>
</evidence>
<keyword evidence="7" id="KW-1185">Reference proteome</keyword>
<dbReference type="GO" id="GO:0016020">
    <property type="term" value="C:membrane"/>
    <property type="evidence" value="ECO:0007669"/>
    <property type="project" value="UniProtKB-SubCell"/>
</dbReference>
<dbReference type="InterPro" id="IPR052337">
    <property type="entry name" value="SAT4-like"/>
</dbReference>
<reference evidence="6 7" key="1">
    <citation type="journal article" date="2016" name="Sci. Rep.">
        <title>Draft genome sequencing and secretome analysis of fungal phytopathogen Ascochyta rabiei provides insight into the necrotrophic effector repertoire.</title>
        <authorList>
            <person name="Verma S."/>
            <person name="Gazara R.K."/>
            <person name="Nizam S."/>
            <person name="Parween S."/>
            <person name="Chattopadhyay D."/>
            <person name="Verma P.K."/>
        </authorList>
    </citation>
    <scope>NUCLEOTIDE SEQUENCE [LARGE SCALE GENOMIC DNA]</scope>
    <source>
        <strain evidence="6 7">ArDII</strain>
    </source>
</reference>
<keyword evidence="3" id="KW-1133">Transmembrane helix</keyword>
<dbReference type="PANTHER" id="PTHR33048">
    <property type="entry name" value="PTH11-LIKE INTEGRAL MEMBRANE PROTEIN (AFU_ORTHOLOGUE AFUA_5G11245)"/>
    <property type="match status" value="1"/>
</dbReference>
<dbReference type="EMBL" id="JYNV01000148">
    <property type="protein sequence ID" value="KZM24939.1"/>
    <property type="molecule type" value="Genomic_DNA"/>
</dbReference>
<evidence type="ECO:0000313" key="7">
    <source>
        <dbReference type="Proteomes" id="UP000076837"/>
    </source>
</evidence>
<accession>A0A163GNP8</accession>
<organism evidence="6 7">
    <name type="scientific">Didymella rabiei</name>
    <name type="common">Chickpea ascochyta blight fungus</name>
    <name type="synonym">Mycosphaerella rabiei</name>
    <dbReference type="NCBI Taxonomy" id="5454"/>
    <lineage>
        <taxon>Eukaryota</taxon>
        <taxon>Fungi</taxon>
        <taxon>Dikarya</taxon>
        <taxon>Ascomycota</taxon>
        <taxon>Pezizomycotina</taxon>
        <taxon>Dothideomycetes</taxon>
        <taxon>Pleosporomycetidae</taxon>
        <taxon>Pleosporales</taxon>
        <taxon>Pleosporineae</taxon>
        <taxon>Didymellaceae</taxon>
        <taxon>Ascochyta</taxon>
    </lineage>
</organism>
<comment type="caution">
    <text evidence="6">The sequence shown here is derived from an EMBL/GenBank/DDBJ whole genome shotgun (WGS) entry which is preliminary data.</text>
</comment>
<sequence>MAPARDDEFLPEVWTLYSIGVLWIVLRFAVRLRTDGIRGLRLDDGLAIVALFAWTYSCGVIQITYYTGTNTDFTAAETALFDRAKLNEVAYGSKLFLGTWYAYLVLIFCLKGIVVMLYQRIFFQEWQIWVLRVTIVLCVSGFCGLTLALSLVCLPYRQRWQIVPPPSVRCTASPNILIASSCVNAVTDVFLLSVPTSLLWNLNKPLRTRLAVFILLASGLFVLAACITRVSLTIVQDIISLNIARWGVREFCIAIVAVNTASLRPLFRRSFWTRSRAPAPVQQEHARYNFASVRRARQRLGRSQNRNQVLNSKSPGVSTVDGYIERELGGEEFVFADPDHQVHATAGPPCSAAGGAAGRLDLEKGGAFSRKIDRTDVKVGLHAAVEETVSGSVVPKNQINCSQCRPLIKRDSSLVLVGFAKDPSAEPYRLQA</sequence>
<comment type="similarity">
    <text evidence="5">Belongs to the SAT4 family.</text>
</comment>
<dbReference type="InterPro" id="IPR049326">
    <property type="entry name" value="Rhodopsin_dom_fungi"/>
</dbReference>
<dbReference type="Proteomes" id="UP000076837">
    <property type="component" value="Unassembled WGS sequence"/>
</dbReference>
<dbReference type="Pfam" id="PF20684">
    <property type="entry name" value="Fung_rhodopsin"/>
    <property type="match status" value="1"/>
</dbReference>
<gene>
    <name evidence="6" type="ORF">ST47_g3947</name>
</gene>
<dbReference type="OrthoDB" id="4329349at2759"/>